<dbReference type="PANTHER" id="PTHR34297">
    <property type="entry name" value="HYPOTHETICAL CYTOSOLIC PROTEIN-RELATED"/>
    <property type="match status" value="1"/>
</dbReference>
<dbReference type="AlphaFoldDB" id="A0A9D1PR19"/>
<evidence type="ECO:0000256" key="1">
    <source>
        <dbReference type="ARBA" id="ARBA00005721"/>
    </source>
</evidence>
<dbReference type="Proteomes" id="UP000824162">
    <property type="component" value="Unassembled WGS sequence"/>
</dbReference>
<dbReference type="Pfam" id="PF03780">
    <property type="entry name" value="Asp23"/>
    <property type="match status" value="1"/>
</dbReference>
<gene>
    <name evidence="2" type="ORF">H9900_06025</name>
</gene>
<proteinExistence type="inferred from homology"/>
<accession>A0A9D1PR19</accession>
<comment type="caution">
    <text evidence="2">The sequence shown here is derived from an EMBL/GenBank/DDBJ whole genome shotgun (WGS) entry which is preliminary data.</text>
</comment>
<reference evidence="2" key="2">
    <citation type="submission" date="2021-04" db="EMBL/GenBank/DDBJ databases">
        <authorList>
            <person name="Gilroy R."/>
        </authorList>
    </citation>
    <scope>NUCLEOTIDE SEQUENCE</scope>
    <source>
        <strain evidence="2">5790</strain>
    </source>
</reference>
<name>A0A9D1PR19_9FIRM</name>
<dbReference type="InterPro" id="IPR005531">
    <property type="entry name" value="Asp23"/>
</dbReference>
<organism evidence="2 3">
    <name type="scientific">Candidatus Monoglobus merdigallinarum</name>
    <dbReference type="NCBI Taxonomy" id="2838698"/>
    <lineage>
        <taxon>Bacteria</taxon>
        <taxon>Bacillati</taxon>
        <taxon>Bacillota</taxon>
        <taxon>Clostridia</taxon>
        <taxon>Monoglobales</taxon>
        <taxon>Monoglobaceae</taxon>
        <taxon>Monoglobus</taxon>
    </lineage>
</organism>
<dbReference type="PANTHER" id="PTHR34297:SF2">
    <property type="entry name" value="ASP23_GLS24 FAMILY ENVELOPE STRESS RESPONSE PROTEIN"/>
    <property type="match status" value="1"/>
</dbReference>
<sequence>MNGKFDNSRGNVRVANRVIAKIVGYTATGCYGVVGMALSGGKDGIAKLLKLEQMDRGVKIRMTDDGIEIALFIIVEYGTNISAIGEVIRSSVKYHVEDMTGLNVARVDVNVEGIRVN</sequence>
<reference evidence="2" key="1">
    <citation type="journal article" date="2021" name="PeerJ">
        <title>Extensive microbial diversity within the chicken gut microbiome revealed by metagenomics and culture.</title>
        <authorList>
            <person name="Gilroy R."/>
            <person name="Ravi A."/>
            <person name="Getino M."/>
            <person name="Pursley I."/>
            <person name="Horton D.L."/>
            <person name="Alikhan N.F."/>
            <person name="Baker D."/>
            <person name="Gharbi K."/>
            <person name="Hall N."/>
            <person name="Watson M."/>
            <person name="Adriaenssens E.M."/>
            <person name="Foster-Nyarko E."/>
            <person name="Jarju S."/>
            <person name="Secka A."/>
            <person name="Antonio M."/>
            <person name="Oren A."/>
            <person name="Chaudhuri R.R."/>
            <person name="La Ragione R."/>
            <person name="Hildebrand F."/>
            <person name="Pallen M.J."/>
        </authorList>
    </citation>
    <scope>NUCLEOTIDE SEQUENCE</scope>
    <source>
        <strain evidence="2">5790</strain>
    </source>
</reference>
<comment type="similarity">
    <text evidence="1">Belongs to the asp23 family.</text>
</comment>
<evidence type="ECO:0000313" key="3">
    <source>
        <dbReference type="Proteomes" id="UP000824162"/>
    </source>
</evidence>
<protein>
    <submittedName>
        <fullName evidence="2">Asp23/Gls24 family envelope stress response protein</fullName>
    </submittedName>
</protein>
<dbReference type="EMBL" id="DXIJ01000127">
    <property type="protein sequence ID" value="HIV86347.1"/>
    <property type="molecule type" value="Genomic_DNA"/>
</dbReference>
<evidence type="ECO:0000313" key="2">
    <source>
        <dbReference type="EMBL" id="HIV86347.1"/>
    </source>
</evidence>